<dbReference type="EC" id="3.6.1.23" evidence="5"/>
<dbReference type="InterPro" id="IPR029054">
    <property type="entry name" value="dUTPase-like"/>
</dbReference>
<evidence type="ECO:0000259" key="6">
    <source>
        <dbReference type="Pfam" id="PF00692"/>
    </source>
</evidence>
<comment type="caution">
    <text evidence="5">Lacks conserved residue(s) required for the propagation of feature annotation.</text>
</comment>
<sequence>MQEISIVLKEGAKAPSYQSKGSAGADCYAYLPEKEIIIEPHKSALIPTGIMMAIPEGYEVQVRPRSGLALKSCVTVLNTPGTIDSDYRGEVGVILINHSDKPFVVKHHDRIAQFVFSKTYTADYNIVSSLDETERGANGFGSTGV</sequence>
<dbReference type="SUPFAM" id="SSF51283">
    <property type="entry name" value="dUTPase-like"/>
    <property type="match status" value="1"/>
</dbReference>
<evidence type="ECO:0000256" key="4">
    <source>
        <dbReference type="ARBA" id="ARBA00047686"/>
    </source>
</evidence>
<dbReference type="CDD" id="cd07557">
    <property type="entry name" value="trimeric_dUTPase"/>
    <property type="match status" value="1"/>
</dbReference>
<dbReference type="InterPro" id="IPR033704">
    <property type="entry name" value="dUTPase_trimeric"/>
</dbReference>
<protein>
    <recommendedName>
        <fullName evidence="5">Deoxyuridine 5'-triphosphate nucleotidohydrolase</fullName>
        <shortName evidence="5">dUTPase</shortName>
        <ecNumber evidence="5">3.6.1.23</ecNumber>
    </recommendedName>
    <alternativeName>
        <fullName evidence="5">dUTP pyrophosphatase</fullName>
    </alternativeName>
</protein>
<dbReference type="GO" id="GO:0006226">
    <property type="term" value="P:dUMP biosynthetic process"/>
    <property type="evidence" value="ECO:0007669"/>
    <property type="project" value="UniProtKB-UniRule"/>
</dbReference>
<keyword evidence="8" id="KW-1185">Reference proteome</keyword>
<dbReference type="Proteomes" id="UP000460549">
    <property type="component" value="Unassembled WGS sequence"/>
</dbReference>
<dbReference type="GO" id="GO:0046081">
    <property type="term" value="P:dUTP catabolic process"/>
    <property type="evidence" value="ECO:0007669"/>
    <property type="project" value="InterPro"/>
</dbReference>
<dbReference type="AlphaFoldDB" id="A0A7X2TRJ2"/>
<keyword evidence="5" id="KW-0479">Metal-binding</keyword>
<feature type="binding site" evidence="5">
    <location>
        <position position="78"/>
    </location>
    <ligand>
        <name>substrate</name>
    </ligand>
</feature>
<dbReference type="EMBL" id="VUNN01000005">
    <property type="protein sequence ID" value="MSU06023.1"/>
    <property type="molecule type" value="Genomic_DNA"/>
</dbReference>
<dbReference type="PANTHER" id="PTHR11241:SF0">
    <property type="entry name" value="DEOXYURIDINE 5'-TRIPHOSPHATE NUCLEOTIDOHYDROLASE"/>
    <property type="match status" value="1"/>
</dbReference>
<dbReference type="NCBIfam" id="NF001862">
    <property type="entry name" value="PRK00601.1"/>
    <property type="match status" value="1"/>
</dbReference>
<dbReference type="InterPro" id="IPR008181">
    <property type="entry name" value="dUTPase"/>
</dbReference>
<evidence type="ECO:0000256" key="1">
    <source>
        <dbReference type="ARBA" id="ARBA00006581"/>
    </source>
</evidence>
<comment type="caution">
    <text evidence="7">The sequence shown here is derived from an EMBL/GenBank/DDBJ whole genome shotgun (WGS) entry which is preliminary data.</text>
</comment>
<comment type="cofactor">
    <cofactor evidence="5">
        <name>Mg(2+)</name>
        <dbReference type="ChEBI" id="CHEBI:18420"/>
    </cofactor>
</comment>
<feature type="binding site" evidence="5">
    <location>
        <begin position="65"/>
        <end position="67"/>
    </location>
    <ligand>
        <name>substrate</name>
    </ligand>
</feature>
<evidence type="ECO:0000313" key="7">
    <source>
        <dbReference type="EMBL" id="MSU06023.1"/>
    </source>
</evidence>
<name>A0A7X2TRJ2_9SPIO</name>
<dbReference type="GO" id="GO:0000287">
    <property type="term" value="F:magnesium ion binding"/>
    <property type="evidence" value="ECO:0007669"/>
    <property type="project" value="UniProtKB-UniRule"/>
</dbReference>
<keyword evidence="5" id="KW-0460">Magnesium</keyword>
<dbReference type="PANTHER" id="PTHR11241">
    <property type="entry name" value="DEOXYURIDINE 5'-TRIPHOSPHATE NUCLEOTIDOHYDROLASE"/>
    <property type="match status" value="1"/>
</dbReference>
<feature type="domain" description="dUTPase-like" evidence="6">
    <location>
        <begin position="12"/>
        <end position="144"/>
    </location>
</feature>
<dbReference type="GO" id="GO:0004170">
    <property type="term" value="F:dUTP diphosphatase activity"/>
    <property type="evidence" value="ECO:0007669"/>
    <property type="project" value="UniProtKB-UniRule"/>
</dbReference>
<keyword evidence="3 5" id="KW-0546">Nucleotide metabolism</keyword>
<reference evidence="7 8" key="1">
    <citation type="submission" date="2019-08" db="EMBL/GenBank/DDBJ databases">
        <title>In-depth cultivation of the pig gut microbiome towards novel bacterial diversity and tailored functional studies.</title>
        <authorList>
            <person name="Wylensek D."/>
            <person name="Hitch T.C.A."/>
            <person name="Clavel T."/>
        </authorList>
    </citation>
    <scope>NUCLEOTIDE SEQUENCE [LARGE SCALE GENOMIC DNA]</scope>
    <source>
        <strain evidence="7 8">NM-380-WT-3C1</strain>
    </source>
</reference>
<dbReference type="InterPro" id="IPR036157">
    <property type="entry name" value="dUTPase-like_sf"/>
</dbReference>
<comment type="similarity">
    <text evidence="1 5">Belongs to the dUTPase family.</text>
</comment>
<keyword evidence="2 5" id="KW-0378">Hydrolase</keyword>
<accession>A0A7X2TRJ2</accession>
<comment type="pathway">
    <text evidence="5">Pyrimidine metabolism; dUMP biosynthesis; dUMP from dCTP (dUTP route): step 2/2.</text>
</comment>
<dbReference type="Pfam" id="PF00692">
    <property type="entry name" value="dUTPase"/>
    <property type="match status" value="1"/>
</dbReference>
<feature type="binding site" evidence="5">
    <location>
        <begin position="82"/>
        <end position="84"/>
    </location>
    <ligand>
        <name>substrate</name>
    </ligand>
</feature>
<evidence type="ECO:0000313" key="8">
    <source>
        <dbReference type="Proteomes" id="UP000460549"/>
    </source>
</evidence>
<proteinExistence type="inferred from homology"/>
<dbReference type="UniPathway" id="UPA00610">
    <property type="reaction ID" value="UER00666"/>
</dbReference>
<evidence type="ECO:0000256" key="3">
    <source>
        <dbReference type="ARBA" id="ARBA00023080"/>
    </source>
</evidence>
<dbReference type="NCBIfam" id="TIGR00576">
    <property type="entry name" value="dut"/>
    <property type="match status" value="1"/>
</dbReference>
<comment type="catalytic activity">
    <reaction evidence="4 5">
        <text>dUTP + H2O = dUMP + diphosphate + H(+)</text>
        <dbReference type="Rhea" id="RHEA:10248"/>
        <dbReference type="ChEBI" id="CHEBI:15377"/>
        <dbReference type="ChEBI" id="CHEBI:15378"/>
        <dbReference type="ChEBI" id="CHEBI:33019"/>
        <dbReference type="ChEBI" id="CHEBI:61555"/>
        <dbReference type="ChEBI" id="CHEBI:246422"/>
        <dbReference type="EC" id="3.6.1.23"/>
    </reaction>
</comment>
<evidence type="ECO:0000256" key="5">
    <source>
        <dbReference type="HAMAP-Rule" id="MF_00116"/>
    </source>
</evidence>
<evidence type="ECO:0000256" key="2">
    <source>
        <dbReference type="ARBA" id="ARBA00022801"/>
    </source>
</evidence>
<dbReference type="HAMAP" id="MF_00116">
    <property type="entry name" value="dUTPase_bact"/>
    <property type="match status" value="1"/>
</dbReference>
<gene>
    <name evidence="5" type="primary">dut</name>
    <name evidence="7" type="ORF">FYJ80_04420</name>
</gene>
<organism evidence="7 8">
    <name type="scientific">Bullifex porci</name>
    <dbReference type="NCBI Taxonomy" id="2606638"/>
    <lineage>
        <taxon>Bacteria</taxon>
        <taxon>Pseudomonadati</taxon>
        <taxon>Spirochaetota</taxon>
        <taxon>Spirochaetia</taxon>
        <taxon>Spirochaetales</taxon>
        <taxon>Spirochaetaceae</taxon>
        <taxon>Bullifex</taxon>
    </lineage>
</organism>
<comment type="function">
    <text evidence="5">This enzyme is involved in nucleotide metabolism: it produces dUMP, the immediate precursor of thymidine nucleotides and it decreases the intracellular concentration of dUTP so that uracil cannot be incorporated into DNA.</text>
</comment>
<dbReference type="RefSeq" id="WP_154424998.1">
    <property type="nucleotide sequence ID" value="NZ_VUNN01000005.1"/>
</dbReference>
<dbReference type="Gene3D" id="2.70.40.10">
    <property type="match status" value="1"/>
</dbReference>